<evidence type="ECO:0000256" key="6">
    <source>
        <dbReference type="SAM" id="Phobius"/>
    </source>
</evidence>
<evidence type="ECO:0000313" key="10">
    <source>
        <dbReference type="Proteomes" id="UP001299608"/>
    </source>
</evidence>
<sequence length="353" mass="38264">MEIKKIEKTFDGLRLLVAIAISILFMLLVITAVSGSPMASLGTFLLGPFQSVSRIGNIIELAIPLTFTGLAICIMFEANQINCAVEGSFFMGAVIATAVSVFLPLPFGIHQIVIFLASGVIGGLICLVPAVLKVKFQANELVSSLMLNYIVLYSGLFIVNRFLVDSQAGYFASYSISRSSKLPPIVPYTRIHFGIVVAVLCVISVYLIMYRTRLGYAIRMAGKNENFARYTGISVLTVIFASQAIGGFIGGMAGSIEILGMYRRFQYTASPQYGFDGIIIATLADYKPQMIPVAALFLAYIRIGSDILSRTTDVPVEIVSVVQAIAVLFVASKLFLNKYKQWAIVKAAGIKEA</sequence>
<dbReference type="Pfam" id="PF02653">
    <property type="entry name" value="BPD_transp_2"/>
    <property type="match status" value="1"/>
</dbReference>
<keyword evidence="4 6" id="KW-1133">Transmembrane helix</keyword>
<evidence type="ECO:0000256" key="3">
    <source>
        <dbReference type="ARBA" id="ARBA00022692"/>
    </source>
</evidence>
<dbReference type="CDD" id="cd06580">
    <property type="entry name" value="TM_PBP1_transp_TpRbsC_like"/>
    <property type="match status" value="1"/>
</dbReference>
<dbReference type="Proteomes" id="UP000669239">
    <property type="component" value="Unassembled WGS sequence"/>
</dbReference>
<evidence type="ECO:0000313" key="9">
    <source>
        <dbReference type="Proteomes" id="UP000669239"/>
    </source>
</evidence>
<feature type="transmembrane region" description="Helical" evidence="6">
    <location>
        <begin position="230"/>
        <end position="253"/>
    </location>
</feature>
<evidence type="ECO:0000256" key="5">
    <source>
        <dbReference type="ARBA" id="ARBA00023136"/>
    </source>
</evidence>
<feature type="transmembrane region" description="Helical" evidence="6">
    <location>
        <begin position="83"/>
        <end position="103"/>
    </location>
</feature>
<organism evidence="7 10">
    <name type="scientific">Enterocloster aldenensis</name>
    <dbReference type="NCBI Taxonomy" id="358742"/>
    <lineage>
        <taxon>Bacteria</taxon>
        <taxon>Bacillati</taxon>
        <taxon>Bacillota</taxon>
        <taxon>Clostridia</taxon>
        <taxon>Lachnospirales</taxon>
        <taxon>Lachnospiraceae</taxon>
        <taxon>Enterocloster</taxon>
    </lineage>
</organism>
<feature type="transmembrane region" description="Helical" evidence="6">
    <location>
        <begin position="318"/>
        <end position="336"/>
    </location>
</feature>
<keyword evidence="9" id="KW-1185">Reference proteome</keyword>
<feature type="transmembrane region" description="Helical" evidence="6">
    <location>
        <begin position="12"/>
        <end position="35"/>
    </location>
</feature>
<reference evidence="8 9" key="1">
    <citation type="journal article" date="2020" name="Cell Host Microbe">
        <title>Functional and Genomic Variation between Human-Derived Isolates of Lachnospiraceae Reveals Inter- and Intra-Species Diversity.</title>
        <authorList>
            <person name="Sorbara M.T."/>
            <person name="Littmann E.R."/>
            <person name="Fontana E."/>
            <person name="Moody T.U."/>
            <person name="Kohout C.E."/>
            <person name="Gjonbalaj M."/>
            <person name="Eaton V."/>
            <person name="Seok R."/>
            <person name="Leiner I.M."/>
            <person name="Pamer E.G."/>
        </authorList>
    </citation>
    <scope>NUCLEOTIDE SEQUENCE [LARGE SCALE GENOMIC DNA]</scope>
    <source>
        <strain evidence="8 9">MSK.1.17</strain>
    </source>
</reference>
<reference evidence="7" key="3">
    <citation type="submission" date="2022-01" db="EMBL/GenBank/DDBJ databases">
        <title>Collection of gut derived symbiotic bacterial strains cultured from healthy donors.</title>
        <authorList>
            <person name="Lin H."/>
            <person name="Kohout C."/>
            <person name="Waligurski E."/>
            <person name="Pamer E.G."/>
        </authorList>
    </citation>
    <scope>NUCLEOTIDE SEQUENCE</scope>
    <source>
        <strain evidence="7">DFI.6.55</strain>
    </source>
</reference>
<dbReference type="EMBL" id="JAAITT010000030">
    <property type="protein sequence ID" value="NSJ50757.1"/>
    <property type="molecule type" value="Genomic_DNA"/>
</dbReference>
<keyword evidence="3 6" id="KW-0812">Transmembrane</keyword>
<accession>A0AAW5BKX4</accession>
<comment type="subcellular location">
    <subcellularLocation>
        <location evidence="1">Cell membrane</location>
        <topology evidence="1">Multi-pass membrane protein</topology>
    </subcellularLocation>
</comment>
<name>A0AAW5BKX4_9FIRM</name>
<feature type="transmembrane region" description="Helical" evidence="6">
    <location>
        <begin position="55"/>
        <end position="76"/>
    </location>
</feature>
<dbReference type="PANTHER" id="PTHR47089:SF1">
    <property type="entry name" value="GUANOSINE ABC TRANSPORTER PERMEASE PROTEIN NUPP"/>
    <property type="match status" value="1"/>
</dbReference>
<keyword evidence="5 6" id="KW-0472">Membrane</keyword>
<feature type="transmembrane region" description="Helical" evidence="6">
    <location>
        <begin position="144"/>
        <end position="164"/>
    </location>
</feature>
<feature type="transmembrane region" description="Helical" evidence="6">
    <location>
        <begin position="191"/>
        <end position="209"/>
    </location>
</feature>
<evidence type="ECO:0000313" key="8">
    <source>
        <dbReference type="EMBL" id="NSJ50757.1"/>
    </source>
</evidence>
<feature type="transmembrane region" description="Helical" evidence="6">
    <location>
        <begin position="109"/>
        <end position="132"/>
    </location>
</feature>
<comment type="caution">
    <text evidence="7">The sequence shown here is derived from an EMBL/GenBank/DDBJ whole genome shotgun (WGS) entry which is preliminary data.</text>
</comment>
<gene>
    <name evidence="8" type="ORF">G5B36_18890</name>
    <name evidence="7" type="ORF">L0N08_01470</name>
</gene>
<evidence type="ECO:0000256" key="4">
    <source>
        <dbReference type="ARBA" id="ARBA00022989"/>
    </source>
</evidence>
<evidence type="ECO:0000256" key="2">
    <source>
        <dbReference type="ARBA" id="ARBA00022475"/>
    </source>
</evidence>
<dbReference type="InterPro" id="IPR001851">
    <property type="entry name" value="ABC_transp_permease"/>
</dbReference>
<proteinExistence type="predicted"/>
<dbReference type="AlphaFoldDB" id="A0AAW5BKX4"/>
<dbReference type="GO" id="GO:0005886">
    <property type="term" value="C:plasma membrane"/>
    <property type="evidence" value="ECO:0007669"/>
    <property type="project" value="UniProtKB-SubCell"/>
</dbReference>
<reference evidence="8" key="2">
    <citation type="submission" date="2020-02" db="EMBL/GenBank/DDBJ databases">
        <authorList>
            <person name="Littmann E."/>
            <person name="Sorbara M."/>
        </authorList>
    </citation>
    <scope>NUCLEOTIDE SEQUENCE</scope>
    <source>
        <strain evidence="8">MSK.1.17</strain>
    </source>
</reference>
<evidence type="ECO:0000313" key="7">
    <source>
        <dbReference type="EMBL" id="MCG4744078.1"/>
    </source>
</evidence>
<dbReference type="EMBL" id="JAKNGE010000002">
    <property type="protein sequence ID" value="MCG4744078.1"/>
    <property type="molecule type" value="Genomic_DNA"/>
</dbReference>
<evidence type="ECO:0000256" key="1">
    <source>
        <dbReference type="ARBA" id="ARBA00004651"/>
    </source>
</evidence>
<dbReference type="PANTHER" id="PTHR47089">
    <property type="entry name" value="ABC TRANSPORTER, PERMEASE PROTEIN"/>
    <property type="match status" value="1"/>
</dbReference>
<keyword evidence="2" id="KW-1003">Cell membrane</keyword>
<protein>
    <submittedName>
        <fullName evidence="7">ABC transporter permease</fullName>
    </submittedName>
</protein>
<dbReference type="Proteomes" id="UP001299608">
    <property type="component" value="Unassembled WGS sequence"/>
</dbReference>
<dbReference type="RefSeq" id="WP_165641024.1">
    <property type="nucleotide sequence ID" value="NZ_JAAITT010000030.1"/>
</dbReference>
<dbReference type="GO" id="GO:0022857">
    <property type="term" value="F:transmembrane transporter activity"/>
    <property type="evidence" value="ECO:0007669"/>
    <property type="project" value="InterPro"/>
</dbReference>